<dbReference type="EMBL" id="JABXXO010000010">
    <property type="protein sequence ID" value="KAF7768675.1"/>
    <property type="molecule type" value="Genomic_DNA"/>
</dbReference>
<sequence>MYTSQRSTSASIQKALKNDCQLPIYISLQASTTVIKDPPPVVYLVRPQETESRLLHDVLSVGGDIRQAGTVESRQR</sequence>
<dbReference type="AlphaFoldDB" id="A0A8H7C960"/>
<protein>
    <submittedName>
        <fullName evidence="1">Uncharacterized protein</fullName>
    </submittedName>
</protein>
<reference evidence="1 2" key="1">
    <citation type="journal article" name="Sci. Rep.">
        <title>Telomere-to-telomere assembled and centromere annotated genomes of the two main subspecies of the button mushroom Agaricus bisporus reveal especially polymorphic chromosome ends.</title>
        <authorList>
            <person name="Sonnenberg A.S.M."/>
            <person name="Sedaghat-Telgerd N."/>
            <person name="Lavrijssen B."/>
            <person name="Ohm R.A."/>
            <person name="Hendrickx P.M."/>
            <person name="Scholtmeijer K."/>
            <person name="Baars J.J.P."/>
            <person name="van Peer A."/>
        </authorList>
    </citation>
    <scope>NUCLEOTIDE SEQUENCE [LARGE SCALE GENOMIC DNA]</scope>
    <source>
        <strain evidence="1 2">H119_p4</strain>
    </source>
</reference>
<gene>
    <name evidence="1" type="ORF">Agabi119p4_7918</name>
</gene>
<dbReference type="Proteomes" id="UP000629468">
    <property type="component" value="Unassembled WGS sequence"/>
</dbReference>
<comment type="caution">
    <text evidence="1">The sequence shown here is derived from an EMBL/GenBank/DDBJ whole genome shotgun (WGS) entry which is preliminary data.</text>
</comment>
<evidence type="ECO:0000313" key="1">
    <source>
        <dbReference type="EMBL" id="KAF7768675.1"/>
    </source>
</evidence>
<name>A0A8H7C960_AGABI</name>
<evidence type="ECO:0000313" key="2">
    <source>
        <dbReference type="Proteomes" id="UP000629468"/>
    </source>
</evidence>
<organism evidence="1 2">
    <name type="scientific">Agaricus bisporus var. burnettii</name>
    <dbReference type="NCBI Taxonomy" id="192524"/>
    <lineage>
        <taxon>Eukaryota</taxon>
        <taxon>Fungi</taxon>
        <taxon>Dikarya</taxon>
        <taxon>Basidiomycota</taxon>
        <taxon>Agaricomycotina</taxon>
        <taxon>Agaricomycetes</taxon>
        <taxon>Agaricomycetidae</taxon>
        <taxon>Agaricales</taxon>
        <taxon>Agaricineae</taxon>
        <taxon>Agaricaceae</taxon>
        <taxon>Agaricus</taxon>
    </lineage>
</organism>
<accession>A0A8H7C960</accession>
<proteinExistence type="predicted"/>